<keyword evidence="1" id="KW-0812">Transmembrane</keyword>
<gene>
    <name evidence="2" type="ORF">NIES37_58870</name>
</gene>
<proteinExistence type="predicted"/>
<name>A0A1Z4N837_9CYAN</name>
<dbReference type="EMBL" id="AP018248">
    <property type="protein sequence ID" value="BAZ01880.1"/>
    <property type="molecule type" value="Genomic_DNA"/>
</dbReference>
<evidence type="ECO:0000256" key="1">
    <source>
        <dbReference type="SAM" id="Phobius"/>
    </source>
</evidence>
<evidence type="ECO:0000313" key="2">
    <source>
        <dbReference type="EMBL" id="BAZ01880.1"/>
    </source>
</evidence>
<keyword evidence="1" id="KW-1133">Transmembrane helix</keyword>
<keyword evidence="3" id="KW-1185">Reference proteome</keyword>
<organism evidence="2 3">
    <name type="scientific">Tolypothrix tenuis PCC 7101</name>
    <dbReference type="NCBI Taxonomy" id="231146"/>
    <lineage>
        <taxon>Bacteria</taxon>
        <taxon>Bacillati</taxon>
        <taxon>Cyanobacteriota</taxon>
        <taxon>Cyanophyceae</taxon>
        <taxon>Nostocales</taxon>
        <taxon>Tolypothrichaceae</taxon>
        <taxon>Tolypothrix</taxon>
    </lineage>
</organism>
<accession>A0A1Z4N837</accession>
<sequence>MINHWLSIALAAYLMGAVIEGVSTAGELSDSLAELTKDREQQLSESTNPLQEKWRIFAAIASISLCGACIWPCRLLHRLIKGNVSTKE</sequence>
<reference evidence="2 3" key="1">
    <citation type="submission" date="2017-06" db="EMBL/GenBank/DDBJ databases">
        <title>Genome sequencing of cyanobaciteial culture collection at National Institute for Environmental Studies (NIES).</title>
        <authorList>
            <person name="Hirose Y."/>
            <person name="Shimura Y."/>
            <person name="Fujisawa T."/>
            <person name="Nakamura Y."/>
            <person name="Kawachi M."/>
        </authorList>
    </citation>
    <scope>NUCLEOTIDE SEQUENCE [LARGE SCALE GENOMIC DNA]</scope>
    <source>
        <strain evidence="2 3">NIES-37</strain>
    </source>
</reference>
<feature type="transmembrane region" description="Helical" evidence="1">
    <location>
        <begin position="54"/>
        <end position="73"/>
    </location>
</feature>
<protein>
    <submittedName>
        <fullName evidence="2">Uncharacterized protein</fullName>
    </submittedName>
</protein>
<dbReference type="RefSeq" id="WP_190445732.1">
    <property type="nucleotide sequence ID" value="NZ_CAWNJS010000001.1"/>
</dbReference>
<dbReference type="Proteomes" id="UP000218785">
    <property type="component" value="Chromosome"/>
</dbReference>
<dbReference type="AlphaFoldDB" id="A0A1Z4N837"/>
<keyword evidence="1" id="KW-0472">Membrane</keyword>
<evidence type="ECO:0000313" key="3">
    <source>
        <dbReference type="Proteomes" id="UP000218785"/>
    </source>
</evidence>
<dbReference type="KEGG" id="ttq:NIES37_58870"/>